<dbReference type="InterPro" id="IPR017896">
    <property type="entry name" value="4Fe4S_Fe-S-bd"/>
</dbReference>
<organism evidence="6 7">
    <name type="scientific">Vibrio pelagius</name>
    <dbReference type="NCBI Taxonomy" id="28169"/>
    <lineage>
        <taxon>Bacteria</taxon>
        <taxon>Pseudomonadati</taxon>
        <taxon>Pseudomonadota</taxon>
        <taxon>Gammaproteobacteria</taxon>
        <taxon>Vibrionales</taxon>
        <taxon>Vibrionaceae</taxon>
        <taxon>Vibrio</taxon>
    </lineage>
</organism>
<keyword evidence="2" id="KW-0479">Metal-binding</keyword>
<gene>
    <name evidence="6" type="ORF">LZI70_20030</name>
</gene>
<dbReference type="RefSeq" id="WP_255232824.1">
    <property type="nucleotide sequence ID" value="NZ_CP090616.1"/>
</dbReference>
<evidence type="ECO:0000259" key="5">
    <source>
        <dbReference type="PROSITE" id="PS51379"/>
    </source>
</evidence>
<keyword evidence="3" id="KW-0408">Iron</keyword>
<protein>
    <submittedName>
        <fullName evidence="6">4Fe-4S binding protein</fullName>
    </submittedName>
</protein>
<dbReference type="Pfam" id="PF00037">
    <property type="entry name" value="Fer4"/>
    <property type="match status" value="3"/>
</dbReference>
<sequence>MDLEVVTKPVITSTCLNGCDTCFRHCPVGAIDLNTKQVDAQKCTHCNQCTLHCPVGAIEGVLGPIRYILDGYLYVSASMPVQELYGWLAYKKELLGFFCHHMTVEQYAAISELKTYRRYQHLNVAKSTIDPAKRASVKSQLRLPPTYLRKAPFYQVGIVLEKCQACWVCSNACPTGAILRDRKSWVINQDLCTNCGRCYEMCDSKAIQVEQGEPKQELKHIDLFQCQCHQCQQTFYSTKTSQSVCFICLHKPKLEMRE</sequence>
<name>A0ABY5GA70_VIBPE</name>
<reference evidence="6" key="1">
    <citation type="submission" date="2022-01" db="EMBL/GenBank/DDBJ databases">
        <title>Alginate degradation mechanism of Vibrio pelagius WXL662.</title>
        <authorList>
            <person name="He X."/>
        </authorList>
    </citation>
    <scope>NUCLEOTIDE SEQUENCE</scope>
    <source>
        <strain evidence="6">WXL662</strain>
        <plasmid evidence="6">p_1</plasmid>
    </source>
</reference>
<feature type="domain" description="4Fe-4S ferredoxin-type" evidence="5">
    <location>
        <begin position="7"/>
        <end position="33"/>
    </location>
</feature>
<dbReference type="PROSITE" id="PS00198">
    <property type="entry name" value="4FE4S_FER_1"/>
    <property type="match status" value="1"/>
</dbReference>
<evidence type="ECO:0000256" key="4">
    <source>
        <dbReference type="ARBA" id="ARBA00023014"/>
    </source>
</evidence>
<dbReference type="PROSITE" id="PS51379">
    <property type="entry name" value="4FE4S_FER_2"/>
    <property type="match status" value="4"/>
</dbReference>
<dbReference type="Proteomes" id="UP001059120">
    <property type="component" value="Plasmid p_1"/>
</dbReference>
<dbReference type="InterPro" id="IPR050157">
    <property type="entry name" value="PSI_iron-sulfur_center"/>
</dbReference>
<evidence type="ECO:0000256" key="1">
    <source>
        <dbReference type="ARBA" id="ARBA00022485"/>
    </source>
</evidence>
<feature type="domain" description="4Fe-4S ferredoxin-type" evidence="5">
    <location>
        <begin position="154"/>
        <end position="182"/>
    </location>
</feature>
<dbReference type="Gene3D" id="3.30.70.20">
    <property type="match status" value="2"/>
</dbReference>
<evidence type="ECO:0000313" key="7">
    <source>
        <dbReference type="Proteomes" id="UP001059120"/>
    </source>
</evidence>
<dbReference type="EMBL" id="CP090616">
    <property type="protein sequence ID" value="UTT87111.1"/>
    <property type="molecule type" value="Genomic_DNA"/>
</dbReference>
<keyword evidence="4" id="KW-0411">Iron-sulfur</keyword>
<evidence type="ECO:0000256" key="2">
    <source>
        <dbReference type="ARBA" id="ARBA00022723"/>
    </source>
</evidence>
<proteinExistence type="predicted"/>
<feature type="domain" description="4Fe-4S ferredoxin-type" evidence="5">
    <location>
        <begin position="34"/>
        <end position="63"/>
    </location>
</feature>
<keyword evidence="1" id="KW-0004">4Fe-4S</keyword>
<evidence type="ECO:0000256" key="3">
    <source>
        <dbReference type="ARBA" id="ARBA00023004"/>
    </source>
</evidence>
<dbReference type="PANTHER" id="PTHR24960">
    <property type="entry name" value="PHOTOSYSTEM I IRON-SULFUR CENTER-RELATED"/>
    <property type="match status" value="1"/>
</dbReference>
<dbReference type="SUPFAM" id="SSF54862">
    <property type="entry name" value="4Fe-4S ferredoxins"/>
    <property type="match status" value="2"/>
</dbReference>
<feature type="domain" description="4Fe-4S ferredoxin-type" evidence="5">
    <location>
        <begin position="183"/>
        <end position="212"/>
    </location>
</feature>
<evidence type="ECO:0000313" key="6">
    <source>
        <dbReference type="EMBL" id="UTT87111.1"/>
    </source>
</evidence>
<dbReference type="InterPro" id="IPR017900">
    <property type="entry name" value="4Fe4S_Fe_S_CS"/>
</dbReference>
<keyword evidence="6" id="KW-0614">Plasmid</keyword>
<dbReference type="PANTHER" id="PTHR24960:SF79">
    <property type="entry name" value="PHOTOSYSTEM I IRON-SULFUR CENTER"/>
    <property type="match status" value="1"/>
</dbReference>
<accession>A0ABY5GA70</accession>
<geneLocation type="plasmid" evidence="6 7">
    <name>p_1</name>
</geneLocation>
<keyword evidence="7" id="KW-1185">Reference proteome</keyword>